<feature type="region of interest" description="Disordered" evidence="2">
    <location>
        <begin position="801"/>
        <end position="878"/>
    </location>
</feature>
<keyword evidence="1" id="KW-0175">Coiled coil</keyword>
<dbReference type="Proteomes" id="UP000516349">
    <property type="component" value="Chromosome"/>
</dbReference>
<sequence>MRLPFFRYFSGFHTLERAQRRAVFILWLEQIFRALSLPFVILCLYTFLGLLGWPQLLPDEARALLLVGLATLCGWFIYRGIHAMVSPPKSLVNKRIEEASRLTHHPLTTLEDKPAEGFSSFLWQAHLARTQKKVRKLKTGWPHFSSLTQNHVQPIYFVIPAIVAALFYTGEATPQMLYSAFWPGVDTPFTPLPTLQAWIVPPAYTNHPPIFLDTNAQKITTEQNAVLTLTVSHSRSAPTLIAEPHSLSQNRFTAQSSGKDWQLHTKLLASTTLTIRARGRTIKKLEIQVTPNPHPAISWLSPPSIVPHTTKIQLDYRASQPYGLKEITLTLTPLTPPPKGMPSHWTKRLAFDGQPKTYTGHTQLDLADSIWAGERVNAQLSVTDITGQVATSKPLPLTLPHPVFRNPTAAALQKMRKRFYLGHIKRKTLSEDLAGLTEIPGRPSTDPGIVVNLSSLSWLAGAFFIPHETMIAEMLDRMWLIAQDLETGHQTSPQALMAALELKAAQQAVNQQLERMNRLGPAGQNEEEKAELEQRLQRLKQAVLHKMESLMQQAHNGSMPLPSMAPVDGLVKNFLSKDMEKLQQNAENNHTAEALKNLQDMADSLQGMRQARPEDVIDLAKQLALQQQFNEQQALVKEMIQHQKALLDTTQKRREQPEDSAFSAQQSEQDNQLAITPPNALTEQFREHPDAFKPDGSVTPTTPQQDERKTEQKMQHALARALKELQTEYAELSGGKIPETLKKAQTAMHNAQTALSHGDDSAAFNEQKTALNALQQGQQNMQQTLQNQQGASGRRTVLFPLLSSGGAQPHHFGNKPGKTAQESSQKADEDPLGRKLQNGGSPAPNTNETNLTDTISPNQSRAIQEELRKRDSDRTRPQQELDYLDRLLKSF</sequence>
<feature type="region of interest" description="Disordered" evidence="2">
    <location>
        <begin position="689"/>
        <end position="714"/>
    </location>
</feature>
<evidence type="ECO:0000313" key="5">
    <source>
        <dbReference type="Proteomes" id="UP000516349"/>
    </source>
</evidence>
<feature type="compositionally biased region" description="Polar residues" evidence="2">
    <location>
        <begin position="662"/>
        <end position="672"/>
    </location>
</feature>
<keyword evidence="3" id="KW-1133">Transmembrane helix</keyword>
<feature type="compositionally biased region" description="Polar residues" evidence="2">
    <location>
        <begin position="838"/>
        <end position="862"/>
    </location>
</feature>
<keyword evidence="5" id="KW-1185">Reference proteome</keyword>
<evidence type="ECO:0008006" key="6">
    <source>
        <dbReference type="Google" id="ProtNLM"/>
    </source>
</evidence>
<feature type="transmembrane region" description="Helical" evidence="3">
    <location>
        <begin position="63"/>
        <end position="81"/>
    </location>
</feature>
<dbReference type="InterPro" id="IPR012683">
    <property type="entry name" value="CHP02302_TM"/>
</dbReference>
<keyword evidence="3" id="KW-0472">Membrane</keyword>
<dbReference type="AlphaFoldDB" id="A0A7H1NS05"/>
<accession>A0A7H1NS05</accession>
<proteinExistence type="predicted"/>
<reference evidence="4 5" key="1">
    <citation type="submission" date="2020-08" db="EMBL/GenBank/DDBJ databases">
        <title>Complete genome sequence of Entomobacter blattae G55GP.</title>
        <authorList>
            <person name="Poehlein A."/>
            <person name="Guzman J."/>
            <person name="Daniel R."/>
            <person name="Vilcinskas A."/>
        </authorList>
    </citation>
    <scope>NUCLEOTIDE SEQUENCE [LARGE SCALE GENOMIC DNA]</scope>
    <source>
        <strain evidence="4 5">G55GP</strain>
    </source>
</reference>
<organism evidence="4 5">
    <name type="scientific">Entomobacter blattae</name>
    <dbReference type="NCBI Taxonomy" id="2762277"/>
    <lineage>
        <taxon>Bacteria</taxon>
        <taxon>Pseudomonadati</taxon>
        <taxon>Pseudomonadota</taxon>
        <taxon>Alphaproteobacteria</taxon>
        <taxon>Acetobacterales</taxon>
        <taxon>Acetobacteraceae</taxon>
        <taxon>Entomobacter</taxon>
    </lineage>
</organism>
<feature type="compositionally biased region" description="Basic and acidic residues" evidence="2">
    <location>
        <begin position="705"/>
        <end position="714"/>
    </location>
</feature>
<keyword evidence="3" id="KW-0812">Transmembrane</keyword>
<dbReference type="Pfam" id="PF13779">
    <property type="entry name" value="DUF4175"/>
    <property type="match status" value="1"/>
</dbReference>
<dbReference type="EMBL" id="CP060244">
    <property type="protein sequence ID" value="QNT78565.1"/>
    <property type="molecule type" value="Genomic_DNA"/>
</dbReference>
<evidence type="ECO:0000256" key="1">
    <source>
        <dbReference type="SAM" id="Coils"/>
    </source>
</evidence>
<protein>
    <recommendedName>
        <fullName evidence="6">TIGR02302 family protein</fullName>
    </recommendedName>
</protein>
<dbReference type="RefSeq" id="WP_203412816.1">
    <property type="nucleotide sequence ID" value="NZ_CP060244.1"/>
</dbReference>
<feature type="coiled-coil region" evidence="1">
    <location>
        <begin position="499"/>
        <end position="549"/>
    </location>
</feature>
<feature type="transmembrane region" description="Helical" evidence="3">
    <location>
        <begin position="31"/>
        <end position="51"/>
    </location>
</feature>
<evidence type="ECO:0000256" key="2">
    <source>
        <dbReference type="SAM" id="MobiDB-lite"/>
    </source>
</evidence>
<dbReference type="KEGG" id="ebla:JGUZn3_13390"/>
<evidence type="ECO:0000313" key="4">
    <source>
        <dbReference type="EMBL" id="QNT78565.1"/>
    </source>
</evidence>
<evidence type="ECO:0000256" key="3">
    <source>
        <dbReference type="SAM" id="Phobius"/>
    </source>
</evidence>
<gene>
    <name evidence="4" type="ORF">JGUZn3_13390</name>
</gene>
<feature type="compositionally biased region" description="Basic and acidic residues" evidence="2">
    <location>
        <begin position="863"/>
        <end position="878"/>
    </location>
</feature>
<name>A0A7H1NS05_9PROT</name>
<feature type="region of interest" description="Disordered" evidence="2">
    <location>
        <begin position="651"/>
        <end position="672"/>
    </location>
</feature>